<keyword evidence="10" id="KW-1003">Cell membrane</keyword>
<comment type="subcellular location">
    <subcellularLocation>
        <location evidence="10">Cell membrane</location>
        <topology evidence="10">Peripheral membrane protein</topology>
    </subcellularLocation>
    <subcellularLocation>
        <location evidence="2">Membrane</location>
        <topology evidence="2">Peripheral membrane protein</topology>
    </subcellularLocation>
</comment>
<keyword evidence="6 10" id="KW-0406">Ion transport</keyword>
<dbReference type="GO" id="GO:0046933">
    <property type="term" value="F:proton-transporting ATP synthase activity, rotational mechanism"/>
    <property type="evidence" value="ECO:0007669"/>
    <property type="project" value="UniProtKB-UniRule"/>
</dbReference>
<evidence type="ECO:0000256" key="9">
    <source>
        <dbReference type="ARBA" id="ARBA00023310"/>
    </source>
</evidence>
<keyword evidence="9 10" id="KW-0066">ATP synthesis</keyword>
<gene>
    <name evidence="10 11" type="primary">atpG</name>
    <name evidence="11" type="ORF">KDA27_06380</name>
</gene>
<dbReference type="Gene3D" id="1.10.287.80">
    <property type="entry name" value="ATP synthase, gamma subunit, helix hairpin domain"/>
    <property type="match status" value="1"/>
</dbReference>
<dbReference type="CDD" id="cd12151">
    <property type="entry name" value="F1-ATPase_gamma"/>
    <property type="match status" value="1"/>
</dbReference>
<organism evidence="11 12">
    <name type="scientific">Eiseniibacteriota bacterium</name>
    <dbReference type="NCBI Taxonomy" id="2212470"/>
    <lineage>
        <taxon>Bacteria</taxon>
        <taxon>Candidatus Eiseniibacteriota</taxon>
    </lineage>
</organism>
<keyword evidence="4 10" id="KW-0813">Transport</keyword>
<dbReference type="PRINTS" id="PR00126">
    <property type="entry name" value="ATPASEGAMMA"/>
</dbReference>
<dbReference type="Pfam" id="PF00231">
    <property type="entry name" value="ATP-synt"/>
    <property type="match status" value="1"/>
</dbReference>
<dbReference type="Proteomes" id="UP000739538">
    <property type="component" value="Unassembled WGS sequence"/>
</dbReference>
<evidence type="ECO:0000256" key="8">
    <source>
        <dbReference type="ARBA" id="ARBA00023196"/>
    </source>
</evidence>
<evidence type="ECO:0000256" key="3">
    <source>
        <dbReference type="ARBA" id="ARBA00007681"/>
    </source>
</evidence>
<keyword evidence="8 10" id="KW-0139">CF(1)</keyword>
<comment type="similarity">
    <text evidence="3 10">Belongs to the ATPase gamma chain family.</text>
</comment>
<reference evidence="11" key="1">
    <citation type="submission" date="2020-04" db="EMBL/GenBank/DDBJ databases">
        <authorList>
            <person name="Zhang T."/>
        </authorList>
    </citation>
    <scope>NUCLEOTIDE SEQUENCE</scope>
    <source>
        <strain evidence="11">HKST-UBA02</strain>
    </source>
</reference>
<evidence type="ECO:0000256" key="2">
    <source>
        <dbReference type="ARBA" id="ARBA00004170"/>
    </source>
</evidence>
<evidence type="ECO:0000256" key="7">
    <source>
        <dbReference type="ARBA" id="ARBA00023136"/>
    </source>
</evidence>
<evidence type="ECO:0000313" key="11">
    <source>
        <dbReference type="EMBL" id="MCA9755408.1"/>
    </source>
</evidence>
<sequence>MATLKQLRRRIRSIKNTQQITKAMEMVAAAKLRRAQGRALASRPYAQKTSEMLQSLAAAAATLSHPLFEQRPVETTSLVVVASDKGLCGSFNMNVFRQLERQFEAEARRGVSLYPVGRRANLYFGKRDWTIDGKVPQLGDQLDFEKARLLALELTNAFIAGKTDKVQLMYTKFRTVASREVVIEDLLPIVPREDAEGAVAGYIFEPSPERIFDTLLPRYVQNRVLQAMAESIASEHAARMLAMGAATKNAKEVLGNLSLQANRMRQAAITKEILDIVGGAEALK</sequence>
<evidence type="ECO:0000256" key="10">
    <source>
        <dbReference type="HAMAP-Rule" id="MF_00815"/>
    </source>
</evidence>
<dbReference type="PROSITE" id="PS00153">
    <property type="entry name" value="ATPASE_GAMMA"/>
    <property type="match status" value="1"/>
</dbReference>
<evidence type="ECO:0000313" key="12">
    <source>
        <dbReference type="Proteomes" id="UP000739538"/>
    </source>
</evidence>
<dbReference type="AlphaFoldDB" id="A0A956SEK4"/>
<dbReference type="SUPFAM" id="SSF52943">
    <property type="entry name" value="ATP synthase (F1-ATPase), gamma subunit"/>
    <property type="match status" value="1"/>
</dbReference>
<dbReference type="InterPro" id="IPR000131">
    <property type="entry name" value="ATP_synth_F1_gsu"/>
</dbReference>
<comment type="function">
    <text evidence="1 10">Produces ATP from ADP in the presence of a proton gradient across the membrane. The gamma chain is believed to be important in regulating ATPase activity and the flow of protons through the CF(0) complex.</text>
</comment>
<dbReference type="EMBL" id="JAGQHS010000022">
    <property type="protein sequence ID" value="MCA9755408.1"/>
    <property type="molecule type" value="Genomic_DNA"/>
</dbReference>
<name>A0A956SEK4_UNCEI</name>
<comment type="caution">
    <text evidence="11">The sequence shown here is derived from an EMBL/GenBank/DDBJ whole genome shotgun (WGS) entry which is preliminary data.</text>
</comment>
<dbReference type="InterPro" id="IPR035968">
    <property type="entry name" value="ATP_synth_F1_ATPase_gsu"/>
</dbReference>
<proteinExistence type="inferred from homology"/>
<accession>A0A956SEK4</accession>
<protein>
    <recommendedName>
        <fullName evidence="10">ATP synthase gamma chain</fullName>
    </recommendedName>
    <alternativeName>
        <fullName evidence="10">ATP synthase F1 sector gamma subunit</fullName>
    </alternativeName>
    <alternativeName>
        <fullName evidence="10">F-ATPase gamma subunit</fullName>
    </alternativeName>
</protein>
<evidence type="ECO:0000256" key="1">
    <source>
        <dbReference type="ARBA" id="ARBA00003456"/>
    </source>
</evidence>
<comment type="subunit">
    <text evidence="10">F-type ATPases have 2 components, CF(1) - the catalytic core - and CF(0) - the membrane proton channel. CF(1) has five subunits: alpha(3), beta(3), gamma(1), delta(1), epsilon(1). CF(0) has three main subunits: a, b and c.</text>
</comment>
<dbReference type="GO" id="GO:0042777">
    <property type="term" value="P:proton motive force-driven plasma membrane ATP synthesis"/>
    <property type="evidence" value="ECO:0007669"/>
    <property type="project" value="UniProtKB-UniRule"/>
</dbReference>
<keyword evidence="5 10" id="KW-0375">Hydrogen ion transport</keyword>
<dbReference type="GO" id="GO:0045259">
    <property type="term" value="C:proton-transporting ATP synthase complex"/>
    <property type="evidence" value="ECO:0007669"/>
    <property type="project" value="UniProtKB-KW"/>
</dbReference>
<keyword evidence="7 10" id="KW-0472">Membrane</keyword>
<dbReference type="PANTHER" id="PTHR11693">
    <property type="entry name" value="ATP SYNTHASE GAMMA CHAIN"/>
    <property type="match status" value="1"/>
</dbReference>
<evidence type="ECO:0000256" key="4">
    <source>
        <dbReference type="ARBA" id="ARBA00022448"/>
    </source>
</evidence>
<dbReference type="PANTHER" id="PTHR11693:SF22">
    <property type="entry name" value="ATP SYNTHASE SUBUNIT GAMMA, MITOCHONDRIAL"/>
    <property type="match status" value="1"/>
</dbReference>
<dbReference type="Gene3D" id="3.40.1380.10">
    <property type="match status" value="1"/>
</dbReference>
<dbReference type="HAMAP" id="MF_00815">
    <property type="entry name" value="ATP_synth_gamma_bact"/>
    <property type="match status" value="1"/>
</dbReference>
<evidence type="ECO:0000256" key="6">
    <source>
        <dbReference type="ARBA" id="ARBA00023065"/>
    </source>
</evidence>
<dbReference type="GO" id="GO:0005524">
    <property type="term" value="F:ATP binding"/>
    <property type="evidence" value="ECO:0007669"/>
    <property type="project" value="UniProtKB-UniRule"/>
</dbReference>
<reference evidence="11" key="2">
    <citation type="journal article" date="2021" name="Microbiome">
        <title>Successional dynamics and alternative stable states in a saline activated sludge microbial community over 9 years.</title>
        <authorList>
            <person name="Wang Y."/>
            <person name="Ye J."/>
            <person name="Ju F."/>
            <person name="Liu L."/>
            <person name="Boyd J.A."/>
            <person name="Deng Y."/>
            <person name="Parks D.H."/>
            <person name="Jiang X."/>
            <person name="Yin X."/>
            <person name="Woodcroft B.J."/>
            <person name="Tyson G.W."/>
            <person name="Hugenholtz P."/>
            <person name="Polz M.F."/>
            <person name="Zhang T."/>
        </authorList>
    </citation>
    <scope>NUCLEOTIDE SEQUENCE</scope>
    <source>
        <strain evidence="11">HKST-UBA02</strain>
    </source>
</reference>
<dbReference type="InterPro" id="IPR023632">
    <property type="entry name" value="ATP_synth_F1_gsu_CS"/>
</dbReference>
<dbReference type="NCBIfam" id="TIGR01146">
    <property type="entry name" value="ATPsyn_F1gamma"/>
    <property type="match status" value="1"/>
</dbReference>
<dbReference type="GO" id="GO:0005886">
    <property type="term" value="C:plasma membrane"/>
    <property type="evidence" value="ECO:0007669"/>
    <property type="project" value="UniProtKB-SubCell"/>
</dbReference>
<evidence type="ECO:0000256" key="5">
    <source>
        <dbReference type="ARBA" id="ARBA00022781"/>
    </source>
</evidence>